<evidence type="ECO:0000313" key="2">
    <source>
        <dbReference type="EMBL" id="MBP1295784.1"/>
    </source>
</evidence>
<evidence type="ECO:0000259" key="1">
    <source>
        <dbReference type="Pfam" id="PF00534"/>
    </source>
</evidence>
<sequence>MAHSARSGPCRLRGLVQGAGFVTPRPLRFAFSHISRRLWAGGYNYQRNLFAALARFLPGEFVPIVFAGNRAEQNELAELAGIPGVEVVRSEAFDGQPGLAAALGLGLDRGAAAAFRGAGIDVVVESARFFGWRLAHPAVAWIPDLQHRSLPQLFPTTARWRRELGFRMQIASGRTIMLSSESALRDFKAYYPGARNKVCVVRFATQPPAAFLNTDPSDVIAEYNLPANYFYLPNQFYRHKNHQLVVDALTILKGRAIDVVICASGSKEDRREPGYYDLVNSEIQKRGLEAQFRHLGVIPLPHVYALLRASTALINPSRFEGWSTTVEEAKSFGVPVILSDIDVHREQTSGAARYFGVDDPVALADHLMQISEMDSPPTVRNIVPHQDDNVRAFARSFSDAIRQTAVS</sequence>
<dbReference type="AlphaFoldDB" id="A0A8I1YC18"/>
<dbReference type="PANTHER" id="PTHR46401:SF8">
    <property type="entry name" value="BLL6006 PROTEIN"/>
    <property type="match status" value="1"/>
</dbReference>
<dbReference type="Gene3D" id="3.40.50.2000">
    <property type="entry name" value="Glycogen Phosphorylase B"/>
    <property type="match status" value="1"/>
</dbReference>
<evidence type="ECO:0000313" key="3">
    <source>
        <dbReference type="Proteomes" id="UP000673383"/>
    </source>
</evidence>
<feature type="domain" description="Glycosyl transferase family 1" evidence="1">
    <location>
        <begin position="228"/>
        <end position="373"/>
    </location>
</feature>
<keyword evidence="2" id="KW-0808">Transferase</keyword>
<dbReference type="Pfam" id="PF00534">
    <property type="entry name" value="Glycos_transf_1"/>
    <property type="match status" value="1"/>
</dbReference>
<dbReference type="SUPFAM" id="SSF53756">
    <property type="entry name" value="UDP-Glycosyltransferase/glycogen phosphorylase"/>
    <property type="match status" value="1"/>
</dbReference>
<name>A0A8I1YC18_BRAEL</name>
<gene>
    <name evidence="2" type="ORF">JOH49_005537</name>
</gene>
<dbReference type="EMBL" id="JAFICZ010000001">
    <property type="protein sequence ID" value="MBP1295784.1"/>
    <property type="molecule type" value="Genomic_DNA"/>
</dbReference>
<comment type="caution">
    <text evidence="2">The sequence shown here is derived from an EMBL/GenBank/DDBJ whole genome shotgun (WGS) entry which is preliminary data.</text>
</comment>
<dbReference type="InterPro" id="IPR001296">
    <property type="entry name" value="Glyco_trans_1"/>
</dbReference>
<dbReference type="RefSeq" id="WP_225163385.1">
    <property type="nucleotide sequence ID" value="NZ_JAFICZ010000001.1"/>
</dbReference>
<dbReference type="GO" id="GO:0016757">
    <property type="term" value="F:glycosyltransferase activity"/>
    <property type="evidence" value="ECO:0007669"/>
    <property type="project" value="InterPro"/>
</dbReference>
<accession>A0A8I1YC18</accession>
<dbReference type="CDD" id="cd03809">
    <property type="entry name" value="GT4_MtfB-like"/>
    <property type="match status" value="1"/>
</dbReference>
<proteinExistence type="predicted"/>
<dbReference type="Proteomes" id="UP000673383">
    <property type="component" value="Unassembled WGS sequence"/>
</dbReference>
<organism evidence="2 3">
    <name type="scientific">Bradyrhizobium elkanii</name>
    <dbReference type="NCBI Taxonomy" id="29448"/>
    <lineage>
        <taxon>Bacteria</taxon>
        <taxon>Pseudomonadati</taxon>
        <taxon>Pseudomonadota</taxon>
        <taxon>Alphaproteobacteria</taxon>
        <taxon>Hyphomicrobiales</taxon>
        <taxon>Nitrobacteraceae</taxon>
        <taxon>Bradyrhizobium</taxon>
    </lineage>
</organism>
<protein>
    <submittedName>
        <fullName evidence="2">Glycosyltransferase involved in cell wall biosynthesis</fullName>
    </submittedName>
</protein>
<dbReference type="PANTHER" id="PTHR46401">
    <property type="entry name" value="GLYCOSYLTRANSFERASE WBBK-RELATED"/>
    <property type="match status" value="1"/>
</dbReference>
<reference evidence="2" key="1">
    <citation type="submission" date="2021-02" db="EMBL/GenBank/DDBJ databases">
        <title>Genomic Encyclopedia of Type Strains, Phase IV (KMG-V): Genome sequencing to study the core and pangenomes of soil and plant-associated prokaryotes.</title>
        <authorList>
            <person name="Whitman W."/>
        </authorList>
    </citation>
    <scope>NUCLEOTIDE SEQUENCE</scope>
    <source>
        <strain evidence="2">USDA 406</strain>
    </source>
</reference>